<dbReference type="GO" id="GO:0003700">
    <property type="term" value="F:DNA-binding transcription factor activity"/>
    <property type="evidence" value="ECO:0007669"/>
    <property type="project" value="InterPro"/>
</dbReference>
<sequence length="345" mass="38507">MIDQKREGVAGSPQPQDRDRATDFKTFMNLTNRQIQDRRRHVFQEWEGGPFSHLTRLAIPHQFAHHGFRFAANGHLFKRLLSVKVYCDSLTGVSGSDLDEDPMVADLVTSGRIVFTSKKVSHTVTPGRICIRDTKASWNFTCAQGTRVRVVTIPRHLVLSRNGSPGALDQAYMSDVSAPEVRFLMNFLQAIEKSSSDLDGSPHTQNLALDACAGLFAGMLSHRSESGPEDHPNATVKAAKNVIERNLDRHDLSPAMIARTIGVSVRTLHRSFSESNDSLMAFTRHRRLQRAHDELIRMDGAAKVSEIAARWHFADASHFIRHFKSFYGATPAAYVRDHGRAGGRN</sequence>
<dbReference type="PANTHER" id="PTHR46796:SF6">
    <property type="entry name" value="ARAC SUBFAMILY"/>
    <property type="match status" value="1"/>
</dbReference>
<organism evidence="6 7">
    <name type="scientific">Streptomyces fagopyri</name>
    <dbReference type="NCBI Taxonomy" id="2662397"/>
    <lineage>
        <taxon>Bacteria</taxon>
        <taxon>Bacillati</taxon>
        <taxon>Actinomycetota</taxon>
        <taxon>Actinomycetes</taxon>
        <taxon>Kitasatosporales</taxon>
        <taxon>Streptomycetaceae</taxon>
        <taxon>Streptomyces</taxon>
    </lineage>
</organism>
<name>A0A5Q0LAS5_9ACTN</name>
<dbReference type="AlphaFoldDB" id="A0A5Q0LAS5"/>
<dbReference type="InterPro" id="IPR050204">
    <property type="entry name" value="AraC_XylS_family_regulators"/>
</dbReference>
<dbReference type="GO" id="GO:0043565">
    <property type="term" value="F:sequence-specific DNA binding"/>
    <property type="evidence" value="ECO:0007669"/>
    <property type="project" value="InterPro"/>
</dbReference>
<gene>
    <name evidence="6" type="ORF">GFH48_10435</name>
</gene>
<dbReference type="KEGG" id="sfy:GFH48_10435"/>
<feature type="region of interest" description="Disordered" evidence="4">
    <location>
        <begin position="1"/>
        <end position="20"/>
    </location>
</feature>
<dbReference type="InterPro" id="IPR009057">
    <property type="entry name" value="Homeodomain-like_sf"/>
</dbReference>
<keyword evidence="3" id="KW-0804">Transcription</keyword>
<dbReference type="PANTHER" id="PTHR46796">
    <property type="entry name" value="HTH-TYPE TRANSCRIPTIONAL ACTIVATOR RHAS-RELATED"/>
    <property type="match status" value="1"/>
</dbReference>
<keyword evidence="1" id="KW-0805">Transcription regulation</keyword>
<dbReference type="PROSITE" id="PS01124">
    <property type="entry name" value="HTH_ARAC_FAMILY_2"/>
    <property type="match status" value="1"/>
</dbReference>
<evidence type="ECO:0000256" key="2">
    <source>
        <dbReference type="ARBA" id="ARBA00023125"/>
    </source>
</evidence>
<evidence type="ECO:0000259" key="5">
    <source>
        <dbReference type="PROSITE" id="PS01124"/>
    </source>
</evidence>
<evidence type="ECO:0000256" key="3">
    <source>
        <dbReference type="ARBA" id="ARBA00023163"/>
    </source>
</evidence>
<evidence type="ECO:0000313" key="7">
    <source>
        <dbReference type="Proteomes" id="UP000326179"/>
    </source>
</evidence>
<reference evidence="6 7" key="1">
    <citation type="submission" date="2019-10" db="EMBL/GenBank/DDBJ databases">
        <title>A novel species.</title>
        <authorList>
            <person name="Gao J."/>
        </authorList>
    </citation>
    <scope>NUCLEOTIDE SEQUENCE [LARGE SCALE GENOMIC DNA]</scope>
    <source>
        <strain evidence="6 7">QMT-28</strain>
    </source>
</reference>
<feature type="domain" description="HTH araC/xylS-type" evidence="5">
    <location>
        <begin position="237"/>
        <end position="337"/>
    </location>
</feature>
<keyword evidence="2" id="KW-0238">DNA-binding</keyword>
<evidence type="ECO:0000256" key="1">
    <source>
        <dbReference type="ARBA" id="ARBA00023015"/>
    </source>
</evidence>
<proteinExistence type="predicted"/>
<accession>A0A5Q0LAS5</accession>
<keyword evidence="7" id="KW-1185">Reference proteome</keyword>
<dbReference type="Pfam" id="PF12833">
    <property type="entry name" value="HTH_18"/>
    <property type="match status" value="1"/>
</dbReference>
<evidence type="ECO:0000313" key="6">
    <source>
        <dbReference type="EMBL" id="QFZ73609.1"/>
    </source>
</evidence>
<dbReference type="SUPFAM" id="SSF46689">
    <property type="entry name" value="Homeodomain-like"/>
    <property type="match status" value="1"/>
</dbReference>
<dbReference type="EMBL" id="CP045643">
    <property type="protein sequence ID" value="QFZ73609.1"/>
    <property type="molecule type" value="Genomic_DNA"/>
</dbReference>
<protein>
    <submittedName>
        <fullName evidence="6">Helix-turn-helix domain-containing protein</fullName>
    </submittedName>
</protein>
<dbReference type="Proteomes" id="UP000326179">
    <property type="component" value="Chromosome"/>
</dbReference>
<dbReference type="Gene3D" id="1.10.10.60">
    <property type="entry name" value="Homeodomain-like"/>
    <property type="match status" value="1"/>
</dbReference>
<evidence type="ECO:0000256" key="4">
    <source>
        <dbReference type="SAM" id="MobiDB-lite"/>
    </source>
</evidence>
<dbReference type="SMART" id="SM00342">
    <property type="entry name" value="HTH_ARAC"/>
    <property type="match status" value="1"/>
</dbReference>
<dbReference type="InterPro" id="IPR018060">
    <property type="entry name" value="HTH_AraC"/>
</dbReference>
<dbReference type="RefSeq" id="WP_153287970.1">
    <property type="nucleotide sequence ID" value="NZ_CP045643.1"/>
</dbReference>